<proteinExistence type="predicted"/>
<dbReference type="Proteomes" id="UP001375743">
    <property type="component" value="Unassembled WGS sequence"/>
</dbReference>
<dbReference type="Gene3D" id="3.40.50.1820">
    <property type="entry name" value="alpha/beta hydrolase"/>
    <property type="match status" value="2"/>
</dbReference>
<reference evidence="1 2" key="1">
    <citation type="submission" date="2024-01" db="EMBL/GenBank/DDBJ databases">
        <title>Multi-omics insights into the function and evolution of sodium benzoate biodegradation pathways in Benzoatithermus flavus gen. nov., sp. nov. from hot spring.</title>
        <authorList>
            <person name="Hu C.-J."/>
            <person name="Li W.-J."/>
        </authorList>
    </citation>
    <scope>NUCLEOTIDE SEQUENCE [LARGE SCALE GENOMIC DNA]</scope>
    <source>
        <strain evidence="1 2">SYSU G07066</strain>
    </source>
</reference>
<sequence>MIDRAAIRSALAVILAFALAVGADPVVRAAEPLRAYVADASGTSVSGMSSGGFMAVQFQVAFSNDVIGAGIVAGGPYYCSEGKIELALARCTGTWAGPPDPARLVAFAREAAVKDEIDPLENLARQRVLVFGGMFDTIVTPPVVAALAAFYREAGVPPERLAIRADLPAGHGFATQDFGSTCAATIPPFVNACGFDLAGAILQHIYGSLQPPAQAPAGRLVEFDQSEFLPDARAHGLDDTGLVYVPGPCEQDARRCRLHIVFHGCLQGRERVGDLFATRTGYNHWADSNGLIVLYPQAVATPRNPDGCWDWFGYDDPAFHVRSGRQMAAVKAMLDRIVAPGR</sequence>
<name>A0ABU8XRQ1_9PROT</name>
<accession>A0ABU8XRQ1</accession>
<evidence type="ECO:0000313" key="1">
    <source>
        <dbReference type="EMBL" id="MEK0083848.1"/>
    </source>
</evidence>
<organism evidence="1 2">
    <name type="scientific">Benzoatithermus flavus</name>
    <dbReference type="NCBI Taxonomy" id="3108223"/>
    <lineage>
        <taxon>Bacteria</taxon>
        <taxon>Pseudomonadati</taxon>
        <taxon>Pseudomonadota</taxon>
        <taxon>Alphaproteobacteria</taxon>
        <taxon>Geminicoccales</taxon>
        <taxon>Geminicoccaceae</taxon>
        <taxon>Benzoatithermus</taxon>
    </lineage>
</organism>
<dbReference type="InterPro" id="IPR029058">
    <property type="entry name" value="AB_hydrolase_fold"/>
</dbReference>
<comment type="caution">
    <text evidence="1">The sequence shown here is derived from an EMBL/GenBank/DDBJ whole genome shotgun (WGS) entry which is preliminary data.</text>
</comment>
<dbReference type="EMBL" id="JBBLZC010000010">
    <property type="protein sequence ID" value="MEK0083848.1"/>
    <property type="molecule type" value="Genomic_DNA"/>
</dbReference>
<dbReference type="PANTHER" id="PTHR42972:SF8">
    <property type="entry name" value="POLYHYDROXYBUTYRATE DEPOLYMERASE"/>
    <property type="match status" value="1"/>
</dbReference>
<dbReference type="PANTHER" id="PTHR42972">
    <property type="entry name" value="TOL-PAL SYSTEM PROTEIN TOLB"/>
    <property type="match status" value="1"/>
</dbReference>
<gene>
    <name evidence="1" type="ORF">U1T56_11865</name>
</gene>
<dbReference type="SUPFAM" id="SSF53474">
    <property type="entry name" value="alpha/beta-Hydrolases"/>
    <property type="match status" value="1"/>
</dbReference>
<protein>
    <submittedName>
        <fullName evidence="1">PHB depolymerase family esterase</fullName>
    </submittedName>
</protein>
<evidence type="ECO:0000313" key="2">
    <source>
        <dbReference type="Proteomes" id="UP001375743"/>
    </source>
</evidence>
<keyword evidence="2" id="KW-1185">Reference proteome</keyword>
<dbReference type="RefSeq" id="WP_418159692.1">
    <property type="nucleotide sequence ID" value="NZ_JBBLZC010000010.1"/>
</dbReference>